<reference evidence="1" key="1">
    <citation type="journal article" date="2006" name="Nature">
        <title>Deciphering the evolution and metabolism of an anammox bacterium from a community genome.</title>
        <authorList>
            <person name="Strous M."/>
            <person name="Pelletier E."/>
            <person name="Mangenot S."/>
            <person name="Rattei T."/>
            <person name="Lehner A."/>
            <person name="Taylor M.W."/>
            <person name="Horn M."/>
            <person name="Daims H."/>
            <person name="Bartol-Mavel D."/>
            <person name="Wincker P."/>
            <person name="Barbe V."/>
            <person name="Fonknechten N."/>
            <person name="Vallenet D."/>
            <person name="Segurens B."/>
            <person name="Schenowitz-Truong C."/>
            <person name="Medigue C."/>
            <person name="Collingro A."/>
            <person name="Snel B."/>
            <person name="Dutilh B.E."/>
            <person name="OpDenCamp H.J.M."/>
            <person name="vanDerDrift C."/>
            <person name="Cirpus I."/>
            <person name="vanDePas-Schoonen K.T."/>
            <person name="Harhangi H.R."/>
            <person name="vanNiftrik L."/>
            <person name="Schmid M."/>
            <person name="Keltjens J."/>
            <person name="vanDeVossenberg J."/>
            <person name="Kartal B."/>
            <person name="Meier H."/>
            <person name="Frishman D."/>
            <person name="Huynen M.A."/>
            <person name="Mewes H."/>
            <person name="Weissenbach J."/>
            <person name="Jetten M.S.M."/>
            <person name="Wagner M."/>
            <person name="LePaslier D."/>
        </authorList>
    </citation>
    <scope>NUCLEOTIDE SEQUENCE</scope>
</reference>
<dbReference type="AlphaFoldDB" id="Q1Q2E7"/>
<dbReference type="EMBL" id="CP049055">
    <property type="protein sequence ID" value="QII11277.1"/>
    <property type="molecule type" value="Genomic_DNA"/>
</dbReference>
<evidence type="ECO:0000313" key="3">
    <source>
        <dbReference type="Proteomes" id="UP000501926"/>
    </source>
</evidence>
<dbReference type="EMBL" id="CT573071">
    <property type="protein sequence ID" value="CAJ74183.1"/>
    <property type="molecule type" value="Genomic_DNA"/>
</dbReference>
<protein>
    <submittedName>
        <fullName evidence="1">Uncharacterized protein</fullName>
    </submittedName>
</protein>
<dbReference type="Proteomes" id="UP000501926">
    <property type="component" value="Chromosome"/>
</dbReference>
<proteinExistence type="predicted"/>
<evidence type="ECO:0000313" key="2">
    <source>
        <dbReference type="EMBL" id="QII11277.1"/>
    </source>
</evidence>
<evidence type="ECO:0000313" key="1">
    <source>
        <dbReference type="EMBL" id="CAJ74183.1"/>
    </source>
</evidence>
<accession>Q1Q2E7</accession>
<reference evidence="2 3" key="3">
    <citation type="submission" date="2020-02" db="EMBL/GenBank/DDBJ databases">
        <title>Newly sequenced genome of strain CSTR1 showed variability in Candidatus Kuenenia stuttgartiensis genomes.</title>
        <authorList>
            <person name="Ding C."/>
            <person name="Adrian L."/>
        </authorList>
    </citation>
    <scope>NUCLEOTIDE SEQUENCE [LARGE SCALE GENOMIC DNA]</scope>
    <source>
        <strain evidence="2 3">CSTR1</strain>
    </source>
</reference>
<reference evidence="1" key="2">
    <citation type="submission" date="2006-01" db="EMBL/GenBank/DDBJ databases">
        <authorList>
            <person name="Genoscope"/>
        </authorList>
    </citation>
    <scope>NUCLEOTIDE SEQUENCE</scope>
</reference>
<sequence length="59" mass="6883">MLRFLTFEFVSYFEFGCGQRPRQEICGSLVGSLQSTIDNRQSANCRLRTEDCRLRIDDC</sequence>
<name>Q1Q2E7_KUEST</name>
<gene>
    <name evidence="2" type="ORF">KsCSTR_18980</name>
    <name evidence="1" type="ORF">kuste3421</name>
</gene>
<organism evidence="1">
    <name type="scientific">Kuenenia stuttgartiensis</name>
    <dbReference type="NCBI Taxonomy" id="174633"/>
    <lineage>
        <taxon>Bacteria</taxon>
        <taxon>Pseudomonadati</taxon>
        <taxon>Planctomycetota</taxon>
        <taxon>Candidatus Brocadiia</taxon>
        <taxon>Candidatus Brocadiales</taxon>
        <taxon>Candidatus Brocadiaceae</taxon>
        <taxon>Candidatus Kuenenia</taxon>
    </lineage>
</organism>